<feature type="region of interest" description="Disordered" evidence="1">
    <location>
        <begin position="1"/>
        <end position="38"/>
    </location>
</feature>
<sequence length="175" mass="19459">MKEDEEKMRNRSGIGEGATKSKHSEQAPPAVDPDPNPDKLLRNRIHFKLLSGAGSYERLVQDDICLVCCVAEKLLENMKHPKYRSEHQLFVAEGHRIIREALEHGATPAALYFTRLGLVAALKAPPSELKLEHVIALNDLPLFKAPYKTLQMWSSVTTSPGIVGQYTGCAMLLQD</sequence>
<dbReference type="OrthoDB" id="270651at2759"/>
<dbReference type="SUPFAM" id="SSF55315">
    <property type="entry name" value="L30e-like"/>
    <property type="match status" value="1"/>
</dbReference>
<protein>
    <submittedName>
        <fullName evidence="3">rRNA methyltransferase 3, mitochondrial</fullName>
    </submittedName>
</protein>
<dbReference type="GO" id="GO:0032259">
    <property type="term" value="P:methylation"/>
    <property type="evidence" value="ECO:0007669"/>
    <property type="project" value="UniProtKB-KW"/>
</dbReference>
<dbReference type="InterPro" id="IPR053888">
    <property type="entry name" value="MRM3-like_sub_bind"/>
</dbReference>
<comment type="caution">
    <text evidence="3">The sequence shown here is derived from an EMBL/GenBank/DDBJ whole genome shotgun (WGS) entry which is preliminary data.</text>
</comment>
<reference evidence="3 4" key="1">
    <citation type="submission" date="2019-05" db="EMBL/GenBank/DDBJ databases">
        <title>Another draft genome of Portunus trituberculatus and its Hox gene families provides insights of decapod evolution.</title>
        <authorList>
            <person name="Jeong J.-H."/>
            <person name="Song I."/>
            <person name="Kim S."/>
            <person name="Choi T."/>
            <person name="Kim D."/>
            <person name="Ryu S."/>
            <person name="Kim W."/>
        </authorList>
    </citation>
    <scope>NUCLEOTIDE SEQUENCE [LARGE SCALE GENOMIC DNA]</scope>
    <source>
        <tissue evidence="3">Muscle</tissue>
    </source>
</reference>
<keyword evidence="3" id="KW-0808">Transferase</keyword>
<dbReference type="Proteomes" id="UP000324222">
    <property type="component" value="Unassembled WGS sequence"/>
</dbReference>
<evidence type="ECO:0000313" key="3">
    <source>
        <dbReference type="EMBL" id="MPC17477.1"/>
    </source>
</evidence>
<feature type="domain" description="MRM3-like substrate binding" evidence="2">
    <location>
        <begin position="73"/>
        <end position="121"/>
    </location>
</feature>
<name>A0A5B7D8C7_PORTR</name>
<evidence type="ECO:0000256" key="1">
    <source>
        <dbReference type="SAM" id="MobiDB-lite"/>
    </source>
</evidence>
<accession>A0A5B7D8C7</accession>
<dbReference type="EMBL" id="VSRR010000592">
    <property type="protein sequence ID" value="MPC17477.1"/>
    <property type="molecule type" value="Genomic_DNA"/>
</dbReference>
<organism evidence="3 4">
    <name type="scientific">Portunus trituberculatus</name>
    <name type="common">Swimming crab</name>
    <name type="synonym">Neptunus trituberculatus</name>
    <dbReference type="NCBI Taxonomy" id="210409"/>
    <lineage>
        <taxon>Eukaryota</taxon>
        <taxon>Metazoa</taxon>
        <taxon>Ecdysozoa</taxon>
        <taxon>Arthropoda</taxon>
        <taxon>Crustacea</taxon>
        <taxon>Multicrustacea</taxon>
        <taxon>Malacostraca</taxon>
        <taxon>Eumalacostraca</taxon>
        <taxon>Eucarida</taxon>
        <taxon>Decapoda</taxon>
        <taxon>Pleocyemata</taxon>
        <taxon>Brachyura</taxon>
        <taxon>Eubrachyura</taxon>
        <taxon>Portunoidea</taxon>
        <taxon>Portunidae</taxon>
        <taxon>Portuninae</taxon>
        <taxon>Portunus</taxon>
    </lineage>
</organism>
<keyword evidence="3" id="KW-0489">Methyltransferase</keyword>
<dbReference type="GO" id="GO:0008168">
    <property type="term" value="F:methyltransferase activity"/>
    <property type="evidence" value="ECO:0007669"/>
    <property type="project" value="UniProtKB-KW"/>
</dbReference>
<evidence type="ECO:0000259" key="2">
    <source>
        <dbReference type="Pfam" id="PF22435"/>
    </source>
</evidence>
<dbReference type="InterPro" id="IPR029064">
    <property type="entry name" value="Ribosomal_eL30-like_sf"/>
</dbReference>
<dbReference type="Gene3D" id="3.30.1330.30">
    <property type="match status" value="1"/>
</dbReference>
<gene>
    <name evidence="3" type="primary">rnmtl1_0</name>
    <name evidence="3" type="ORF">E2C01_010335</name>
</gene>
<keyword evidence="4" id="KW-1185">Reference proteome</keyword>
<proteinExistence type="predicted"/>
<dbReference type="Pfam" id="PF22435">
    <property type="entry name" value="MRM3-like_sub_bind"/>
    <property type="match status" value="1"/>
</dbReference>
<evidence type="ECO:0000313" key="4">
    <source>
        <dbReference type="Proteomes" id="UP000324222"/>
    </source>
</evidence>
<dbReference type="AlphaFoldDB" id="A0A5B7D8C7"/>